<dbReference type="NCBIfam" id="TIGR03434">
    <property type="entry name" value="ADOP"/>
    <property type="match status" value="1"/>
</dbReference>
<dbReference type="Pfam" id="PF12704">
    <property type="entry name" value="MacB_PCD"/>
    <property type="match status" value="2"/>
</dbReference>
<feature type="transmembrane region" description="Helical" evidence="7">
    <location>
        <begin position="496"/>
        <end position="519"/>
    </location>
</feature>
<dbReference type="InterPro" id="IPR050250">
    <property type="entry name" value="Macrolide_Exporter_MacB"/>
</dbReference>
<accession>A0A7G8BK49</accession>
<evidence type="ECO:0000256" key="5">
    <source>
        <dbReference type="ARBA" id="ARBA00023136"/>
    </source>
</evidence>
<feature type="domain" description="MacB-like periplasmic core" evidence="9">
    <location>
        <begin position="501"/>
        <end position="709"/>
    </location>
</feature>
<feature type="domain" description="ABC3 transporter permease C-terminal" evidence="8">
    <location>
        <begin position="352"/>
        <end position="471"/>
    </location>
</feature>
<feature type="transmembrane region" description="Helical" evidence="7">
    <location>
        <begin position="810"/>
        <end position="832"/>
    </location>
</feature>
<name>A0A7G8BK49_9BACT</name>
<evidence type="ECO:0000259" key="9">
    <source>
        <dbReference type="Pfam" id="PF12704"/>
    </source>
</evidence>
<keyword evidence="5 7" id="KW-0472">Membrane</keyword>
<keyword evidence="4 7" id="KW-1133">Transmembrane helix</keyword>
<dbReference type="PANTHER" id="PTHR30572:SF4">
    <property type="entry name" value="ABC TRANSPORTER PERMEASE YTRF"/>
    <property type="match status" value="1"/>
</dbReference>
<evidence type="ECO:0000256" key="2">
    <source>
        <dbReference type="ARBA" id="ARBA00022475"/>
    </source>
</evidence>
<evidence type="ECO:0000256" key="3">
    <source>
        <dbReference type="ARBA" id="ARBA00022692"/>
    </source>
</evidence>
<feature type="transmembrane region" description="Helical" evidence="7">
    <location>
        <begin position="844"/>
        <end position="864"/>
    </location>
</feature>
<dbReference type="EMBL" id="CP060394">
    <property type="protein sequence ID" value="QNI32919.1"/>
    <property type="molecule type" value="Genomic_DNA"/>
</dbReference>
<feature type="domain" description="MacB-like periplasmic core" evidence="9">
    <location>
        <begin position="99"/>
        <end position="309"/>
    </location>
</feature>
<feature type="transmembrane region" description="Helical" evidence="7">
    <location>
        <begin position="93"/>
        <end position="117"/>
    </location>
</feature>
<gene>
    <name evidence="10" type="ORF">H7849_02700</name>
</gene>
<organism evidence="10 11">
    <name type="scientific">Alloacidobacterium dinghuense</name>
    <dbReference type="NCBI Taxonomy" id="2763107"/>
    <lineage>
        <taxon>Bacteria</taxon>
        <taxon>Pseudomonadati</taxon>
        <taxon>Acidobacteriota</taxon>
        <taxon>Terriglobia</taxon>
        <taxon>Terriglobales</taxon>
        <taxon>Acidobacteriaceae</taxon>
        <taxon>Alloacidobacterium</taxon>
    </lineage>
</organism>
<dbReference type="InterPro" id="IPR025857">
    <property type="entry name" value="MacB_PCD"/>
</dbReference>
<keyword evidence="11" id="KW-1185">Reference proteome</keyword>
<dbReference type="RefSeq" id="WP_186743937.1">
    <property type="nucleotide sequence ID" value="NZ_CP060394.1"/>
</dbReference>
<reference evidence="10 11" key="1">
    <citation type="submission" date="2020-08" db="EMBL/GenBank/DDBJ databases">
        <title>Edaphobacter telluris sp. nov. and Acidobacterium dinghuensis sp. nov., two acidobacteria isolated from forest soil.</title>
        <authorList>
            <person name="Fu J."/>
            <person name="Qiu L."/>
        </authorList>
    </citation>
    <scope>NUCLEOTIDE SEQUENCE [LARGE SCALE GENOMIC DNA]</scope>
    <source>
        <strain evidence="10">4Y35</strain>
    </source>
</reference>
<feature type="transmembrane region" description="Helical" evidence="7">
    <location>
        <begin position="400"/>
        <end position="425"/>
    </location>
</feature>
<proteinExistence type="inferred from homology"/>
<feature type="transmembrane region" description="Helical" evidence="7">
    <location>
        <begin position="756"/>
        <end position="782"/>
    </location>
</feature>
<sequence length="881" mass="96282">MQAITLFLRKLLILISRDNYNRELDEEMDFHREQVRQEMQSDSLPAADAQHAVRRQFGNDVRLKEQSHEIVGFRIESVWQDFRFALRQLHKNPGFACVAIMVLTMGIAASVAIFSFVDAALIKPLPYQNPSRLVGVYETSAACPHCNLSYQDYLDWKKDNKVFSSFDAWGWASYLWKSPSGVQTIPAARVAGGFFHTLGVSPAVGRVFTEADDTPGAPRTALLAYSTWQKRFGGNQDVVGKSLMLDDAAYTIIGVLPPEFHFAPRGEAEFWTTLHDPNNCEKRRSCHNLFGIARLNDGVSIQTALANMKSIAAQLEKQYPDSNLGQGALVMSLSDAIVGDIRPILLVLLSGAGLLLLIACVNVSSLLLVRAENRKREMAVRGALGASPARLIRQFITEGIVLVAASMICGLAMAYGAIQLLLKLIPSDMLLRMPYLQSIGLNPRVLAFAAALGIFSAAIFSLTPALRLSIANLREDLAEGGRSAAGTTWKRLGSNLVALELAIAVVLLAGAGLLGKSFYRLLHVNLNFNPDHLALFEISAPNANYEKPPQSIALSKRVLDSIASMPGVVIASHTSDPPVTCNCDTTWFRVQGHPFHGEHNDAPERSVSTDYFKTIQARLIRGRFYTEADDASSTPAIIINQTLAKQFFPNEDPIGKMIGDTELSPKSLRQIVGVVDDIREGGLDQEIRPAVYYPFVQSTDDDFEVVVRTAQDPKSMLPALVKVIHEIDPNIGVRNELTMEQQISDSETAYLHRSSAWLVGGFAILALLLSVVGLYGVIAYSVSQRTREIGVRMALGAQRSSVYQLILKEATWLITFGIFAGLAGSLALTALMGKLLFGVHSWDVPTLTAVALLLGLSALLASYIPARRAASVNPVEALRAE</sequence>
<evidence type="ECO:0000256" key="4">
    <source>
        <dbReference type="ARBA" id="ARBA00022989"/>
    </source>
</evidence>
<evidence type="ECO:0000259" key="8">
    <source>
        <dbReference type="Pfam" id="PF02687"/>
    </source>
</evidence>
<dbReference type="InterPro" id="IPR003838">
    <property type="entry name" value="ABC3_permease_C"/>
</dbReference>
<dbReference type="PANTHER" id="PTHR30572">
    <property type="entry name" value="MEMBRANE COMPONENT OF TRANSPORTER-RELATED"/>
    <property type="match status" value="1"/>
</dbReference>
<feature type="transmembrane region" description="Helical" evidence="7">
    <location>
        <begin position="445"/>
        <end position="466"/>
    </location>
</feature>
<evidence type="ECO:0000313" key="11">
    <source>
        <dbReference type="Proteomes" id="UP000515312"/>
    </source>
</evidence>
<keyword evidence="2" id="KW-1003">Cell membrane</keyword>
<dbReference type="InterPro" id="IPR017800">
    <property type="entry name" value="ADOP"/>
</dbReference>
<dbReference type="Pfam" id="PF02687">
    <property type="entry name" value="FtsX"/>
    <property type="match status" value="2"/>
</dbReference>
<dbReference type="KEGG" id="adin:H7849_02700"/>
<evidence type="ECO:0000256" key="7">
    <source>
        <dbReference type="SAM" id="Phobius"/>
    </source>
</evidence>
<dbReference type="GO" id="GO:0022857">
    <property type="term" value="F:transmembrane transporter activity"/>
    <property type="evidence" value="ECO:0007669"/>
    <property type="project" value="TreeGrafter"/>
</dbReference>
<dbReference type="AlphaFoldDB" id="A0A7G8BK49"/>
<evidence type="ECO:0000256" key="1">
    <source>
        <dbReference type="ARBA" id="ARBA00004651"/>
    </source>
</evidence>
<keyword evidence="3 7" id="KW-0812">Transmembrane</keyword>
<dbReference type="Proteomes" id="UP000515312">
    <property type="component" value="Chromosome"/>
</dbReference>
<comment type="similarity">
    <text evidence="6">Belongs to the ABC-4 integral membrane protein family.</text>
</comment>
<dbReference type="GO" id="GO:0005886">
    <property type="term" value="C:plasma membrane"/>
    <property type="evidence" value="ECO:0007669"/>
    <property type="project" value="UniProtKB-SubCell"/>
</dbReference>
<feature type="transmembrane region" description="Helical" evidence="7">
    <location>
        <begin position="344"/>
        <end position="369"/>
    </location>
</feature>
<protein>
    <submittedName>
        <fullName evidence="10">ABC transporter permease</fullName>
    </submittedName>
</protein>
<evidence type="ECO:0000256" key="6">
    <source>
        <dbReference type="ARBA" id="ARBA00038076"/>
    </source>
</evidence>
<feature type="domain" description="ABC3 transporter permease C-terminal" evidence="8">
    <location>
        <begin position="762"/>
        <end position="874"/>
    </location>
</feature>
<comment type="subcellular location">
    <subcellularLocation>
        <location evidence="1">Cell membrane</location>
        <topology evidence="1">Multi-pass membrane protein</topology>
    </subcellularLocation>
</comment>
<evidence type="ECO:0000313" key="10">
    <source>
        <dbReference type="EMBL" id="QNI32919.1"/>
    </source>
</evidence>